<proteinExistence type="predicted"/>
<comment type="caution">
    <text evidence="1">The sequence shown here is derived from an EMBL/GenBank/DDBJ whole genome shotgun (WGS) entry which is preliminary data.</text>
</comment>
<gene>
    <name evidence="1" type="ORF">H2200_010234</name>
</gene>
<evidence type="ECO:0000313" key="2">
    <source>
        <dbReference type="Proteomes" id="UP001172673"/>
    </source>
</evidence>
<dbReference type="EMBL" id="JAPDRK010000016">
    <property type="protein sequence ID" value="KAJ9605577.1"/>
    <property type="molecule type" value="Genomic_DNA"/>
</dbReference>
<protein>
    <submittedName>
        <fullName evidence="1">Uncharacterized protein</fullName>
    </submittedName>
</protein>
<dbReference type="Proteomes" id="UP001172673">
    <property type="component" value="Unassembled WGS sequence"/>
</dbReference>
<keyword evidence="2" id="KW-1185">Reference proteome</keyword>
<accession>A0AA38X2I5</accession>
<evidence type="ECO:0000313" key="1">
    <source>
        <dbReference type="EMBL" id="KAJ9605577.1"/>
    </source>
</evidence>
<sequence>MDDVHMELLAAAFSHPREAPSATFQIRIKLTPREAENRLTRIRERFLFLRGTIIGRCRLLEGEPRLQRTLFRADEELLMACQTLRFYRLGERYHIADTVLQIEEVMNEAISLLLKAKPYKHRTRFAWRVLNAQAKLVDDAIHQGFGRLVEMRQNLHSEVYSGYVQRKKSTTWKDWVAGWICLAGRRRSASICGWARPRQEHHERDHLFTPTKKRKQECKCLQYR</sequence>
<reference evidence="1" key="1">
    <citation type="submission" date="2022-10" db="EMBL/GenBank/DDBJ databases">
        <title>Culturing micro-colonial fungi from biological soil crusts in the Mojave desert and describing Neophaeococcomyces mojavensis, and introducing the new genera and species Taxawa tesnikishii.</title>
        <authorList>
            <person name="Kurbessoian T."/>
            <person name="Stajich J.E."/>
        </authorList>
    </citation>
    <scope>NUCLEOTIDE SEQUENCE</scope>
    <source>
        <strain evidence="1">TK_41</strain>
    </source>
</reference>
<name>A0AA38X2I5_9EURO</name>
<organism evidence="1 2">
    <name type="scientific">Cladophialophora chaetospira</name>
    <dbReference type="NCBI Taxonomy" id="386627"/>
    <lineage>
        <taxon>Eukaryota</taxon>
        <taxon>Fungi</taxon>
        <taxon>Dikarya</taxon>
        <taxon>Ascomycota</taxon>
        <taxon>Pezizomycotina</taxon>
        <taxon>Eurotiomycetes</taxon>
        <taxon>Chaetothyriomycetidae</taxon>
        <taxon>Chaetothyriales</taxon>
        <taxon>Herpotrichiellaceae</taxon>
        <taxon>Cladophialophora</taxon>
    </lineage>
</organism>
<dbReference type="AlphaFoldDB" id="A0AA38X2I5"/>